<dbReference type="Proteomes" id="UP001183607">
    <property type="component" value="Unassembled WGS sequence"/>
</dbReference>
<dbReference type="RefSeq" id="WP_007829663.1">
    <property type="nucleotide sequence ID" value="NZ_JAVRER010000031.1"/>
</dbReference>
<dbReference type="PANTHER" id="PTHR36933:SF1">
    <property type="entry name" value="SLL0788 PROTEIN"/>
    <property type="match status" value="1"/>
</dbReference>
<dbReference type="PANTHER" id="PTHR36933">
    <property type="entry name" value="SLL0788 PROTEIN"/>
    <property type="match status" value="1"/>
</dbReference>
<feature type="signal peptide" evidence="2">
    <location>
        <begin position="1"/>
        <end position="28"/>
    </location>
</feature>
<reference evidence="5" key="1">
    <citation type="submission" date="2023-07" db="EMBL/GenBank/DDBJ databases">
        <title>30 novel species of actinomycetes from the DSMZ collection.</title>
        <authorList>
            <person name="Nouioui I."/>
        </authorList>
    </citation>
    <scope>NUCLEOTIDE SEQUENCE [LARGE SCALE GENOMIC DNA]</scope>
    <source>
        <strain evidence="5">DSM 41982</strain>
    </source>
</reference>
<feature type="region of interest" description="Disordered" evidence="1">
    <location>
        <begin position="32"/>
        <end position="51"/>
    </location>
</feature>
<feature type="chain" id="PRO_5044804060" evidence="2">
    <location>
        <begin position="29"/>
        <end position="204"/>
    </location>
</feature>
<dbReference type="EMBL" id="JAVRER010000031">
    <property type="protein sequence ID" value="MDT0417711.1"/>
    <property type="molecule type" value="Genomic_DNA"/>
</dbReference>
<name>A0ABD5E8F5_9ACTN</name>
<comment type="caution">
    <text evidence="4">The sequence shown here is derived from an EMBL/GenBank/DDBJ whole genome shotgun (WGS) entry which is preliminary data.</text>
</comment>
<proteinExistence type="predicted"/>
<dbReference type="Pfam" id="PF03713">
    <property type="entry name" value="DUF305"/>
    <property type="match status" value="1"/>
</dbReference>
<accession>A0ABD5E8F5</accession>
<evidence type="ECO:0000313" key="4">
    <source>
        <dbReference type="EMBL" id="MDT0417711.1"/>
    </source>
</evidence>
<dbReference type="InterPro" id="IPR005183">
    <property type="entry name" value="DUF305_CopM-like"/>
</dbReference>
<gene>
    <name evidence="4" type="ORF">RM574_19705</name>
</gene>
<organism evidence="4 5">
    <name type="scientific">Streptomyces evansiae</name>
    <dbReference type="NCBI Taxonomy" id="3075535"/>
    <lineage>
        <taxon>Bacteria</taxon>
        <taxon>Bacillati</taxon>
        <taxon>Actinomycetota</taxon>
        <taxon>Actinomycetes</taxon>
        <taxon>Kitasatosporales</taxon>
        <taxon>Streptomycetaceae</taxon>
        <taxon>Streptomyces</taxon>
    </lineage>
</organism>
<keyword evidence="2" id="KW-0732">Signal</keyword>
<feature type="domain" description="DUF305" evidence="3">
    <location>
        <begin position="56"/>
        <end position="199"/>
    </location>
</feature>
<dbReference type="Gene3D" id="1.20.1260.10">
    <property type="match status" value="1"/>
</dbReference>
<evidence type="ECO:0000259" key="3">
    <source>
        <dbReference type="Pfam" id="PF03713"/>
    </source>
</evidence>
<dbReference type="InterPro" id="IPR012347">
    <property type="entry name" value="Ferritin-like"/>
</dbReference>
<evidence type="ECO:0000256" key="2">
    <source>
        <dbReference type="SAM" id="SignalP"/>
    </source>
</evidence>
<dbReference type="AlphaFoldDB" id="A0ABD5E8F5"/>
<evidence type="ECO:0000256" key="1">
    <source>
        <dbReference type="SAM" id="MobiDB-lite"/>
    </source>
</evidence>
<protein>
    <submittedName>
        <fullName evidence="4">DUF305 domain-containing protein</fullName>
    </submittedName>
</protein>
<sequence length="204" mass="21297">MHQAHHAHHAARRLTALALAATAALALAACGAEGSGHAGPRNHGADADPALHNTADSAFARDMIPHHRQALEMTDLAAGRASAPAVRNLATEIAKAQRPEIATLEGWLGSWGEQVPGAMRHSGGHTMAGMMSEADMKGLEKSRGAAFDAAFLRLMTAHHEGAVTMARTESERGANSAAKALARRIVATQNAEIATMRKLSGELT</sequence>
<evidence type="ECO:0000313" key="5">
    <source>
        <dbReference type="Proteomes" id="UP001183607"/>
    </source>
</evidence>